<dbReference type="GO" id="GO:0030170">
    <property type="term" value="F:pyridoxal phosphate binding"/>
    <property type="evidence" value="ECO:0007669"/>
    <property type="project" value="InterPro"/>
</dbReference>
<dbReference type="GO" id="GO:0008483">
    <property type="term" value="F:transaminase activity"/>
    <property type="evidence" value="ECO:0007669"/>
    <property type="project" value="UniProtKB-KW"/>
</dbReference>
<dbReference type="InterPro" id="IPR015424">
    <property type="entry name" value="PyrdxlP-dep_Trfase"/>
</dbReference>
<dbReference type="CDD" id="cd00610">
    <property type="entry name" value="OAT_like"/>
    <property type="match status" value="1"/>
</dbReference>
<evidence type="ECO:0000313" key="7">
    <source>
        <dbReference type="Proteomes" id="UP000281813"/>
    </source>
</evidence>
<dbReference type="PANTHER" id="PTHR43094:SF1">
    <property type="entry name" value="AMINOTRANSFERASE CLASS-III"/>
    <property type="match status" value="1"/>
</dbReference>
<keyword evidence="4 5" id="KW-0663">Pyridoxal phosphate</keyword>
<keyword evidence="7" id="KW-1185">Reference proteome</keyword>
<dbReference type="PROSITE" id="PS00600">
    <property type="entry name" value="AA_TRANSFER_CLASS_3"/>
    <property type="match status" value="1"/>
</dbReference>
<evidence type="ECO:0000313" key="6">
    <source>
        <dbReference type="EMBL" id="RKQ18563.1"/>
    </source>
</evidence>
<evidence type="ECO:0000256" key="4">
    <source>
        <dbReference type="ARBA" id="ARBA00022898"/>
    </source>
</evidence>
<keyword evidence="3 6" id="KW-0808">Transferase</keyword>
<reference evidence="6 7" key="1">
    <citation type="journal article" date="2015" name="Antonie Van Leeuwenhoek">
        <title>Oceanobacillus bengalensis sp. nov., a bacterium isolated from seawater of the Bay of Bengal.</title>
        <authorList>
            <person name="Yongchang O."/>
            <person name="Xiang W."/>
            <person name="Wang G."/>
        </authorList>
    </citation>
    <scope>NUCLEOTIDE SEQUENCE [LARGE SCALE GENOMIC DNA]</scope>
    <source>
        <strain evidence="6 7">MCCC 1K00260</strain>
    </source>
</reference>
<dbReference type="Pfam" id="PF00202">
    <property type="entry name" value="Aminotran_3"/>
    <property type="match status" value="1"/>
</dbReference>
<dbReference type="PANTHER" id="PTHR43094">
    <property type="entry name" value="AMINOTRANSFERASE"/>
    <property type="match status" value="1"/>
</dbReference>
<keyword evidence="2 6" id="KW-0032">Aminotransferase</keyword>
<dbReference type="Gene3D" id="3.40.640.10">
    <property type="entry name" value="Type I PLP-dependent aspartate aminotransferase-like (Major domain)"/>
    <property type="match status" value="1"/>
</dbReference>
<organism evidence="6 7">
    <name type="scientific">Oceanobacillus bengalensis</name>
    <dbReference type="NCBI Taxonomy" id="1435466"/>
    <lineage>
        <taxon>Bacteria</taxon>
        <taxon>Bacillati</taxon>
        <taxon>Bacillota</taxon>
        <taxon>Bacilli</taxon>
        <taxon>Bacillales</taxon>
        <taxon>Bacillaceae</taxon>
        <taxon>Oceanobacillus</taxon>
    </lineage>
</organism>
<evidence type="ECO:0000256" key="3">
    <source>
        <dbReference type="ARBA" id="ARBA00022679"/>
    </source>
</evidence>
<dbReference type="InterPro" id="IPR049704">
    <property type="entry name" value="Aminotrans_3_PPA_site"/>
</dbReference>
<dbReference type="EMBL" id="RBZO01000001">
    <property type="protein sequence ID" value="RKQ18563.1"/>
    <property type="molecule type" value="Genomic_DNA"/>
</dbReference>
<comment type="caution">
    <text evidence="6">The sequence shown here is derived from an EMBL/GenBank/DDBJ whole genome shotgun (WGS) entry which is preliminary data.</text>
</comment>
<dbReference type="RefSeq" id="WP_121127535.1">
    <property type="nucleotide sequence ID" value="NZ_JBHUFK010000020.1"/>
</dbReference>
<dbReference type="Proteomes" id="UP000281813">
    <property type="component" value="Unassembled WGS sequence"/>
</dbReference>
<name>A0A494Z7J0_9BACI</name>
<dbReference type="InterPro" id="IPR005814">
    <property type="entry name" value="Aminotrans_3"/>
</dbReference>
<dbReference type="Gene3D" id="3.90.1150.10">
    <property type="entry name" value="Aspartate Aminotransferase, domain 1"/>
    <property type="match status" value="1"/>
</dbReference>
<evidence type="ECO:0000256" key="5">
    <source>
        <dbReference type="RuleBase" id="RU003560"/>
    </source>
</evidence>
<dbReference type="FunFam" id="3.40.640.10:FF:000014">
    <property type="entry name" value="Adenosylmethionine-8-amino-7-oxononanoate aminotransferase, probable"/>
    <property type="match status" value="1"/>
</dbReference>
<protein>
    <submittedName>
        <fullName evidence="6">Aspartate aminotransferase family protein</fullName>
    </submittedName>
</protein>
<dbReference type="AlphaFoldDB" id="A0A494Z7J0"/>
<sequence length="449" mass="49162">MEKLIELDKKHFIHPTSSIQQQQENGAKIIVDKGEGIYITDVNGNVYIDAMSSLWNVNVGHGREELAEAAAEQMKKLAFSSTFSTFSHKPAIKLAEKIASIAPEGLNAVFFTSGGSESNDTAIKLVRHYWRIQDKPERRKIIALRRGYHGVAAASTSATGIPEFWNMAGNMMTDFHHANTPYENGTDKAIASLRQVIEAEGAETIAAFIAEPVQGAGGVLIPPVNYFKEVRKVCDEYGILLIADEVITGFGRTGTMFGVENWGVRPDLLSFAKGVSSGYVPLGGVIVSDEIYNILKEKSKGTLFHGYTYSGHPTAAAVALKNIEIIEREGLVDNARKMGDELLKGFGRIKEELDIIGDVRAIGLLGAIELVEDPKTNKRFSPDLQVSAKVIEALHNRGVICRAVTYEGTDIICFAPPLIMNLSQVDSLIERVYGAIKEIREELTIVLNK</sequence>
<comment type="similarity">
    <text evidence="1 5">Belongs to the class-III pyridoxal-phosphate-dependent aminotransferase family.</text>
</comment>
<accession>A0A494Z7J0</accession>
<dbReference type="PIRSF" id="PIRSF000521">
    <property type="entry name" value="Transaminase_4ab_Lys_Orn"/>
    <property type="match status" value="1"/>
</dbReference>
<dbReference type="InterPro" id="IPR015421">
    <property type="entry name" value="PyrdxlP-dep_Trfase_major"/>
</dbReference>
<proteinExistence type="inferred from homology"/>
<evidence type="ECO:0000256" key="1">
    <source>
        <dbReference type="ARBA" id="ARBA00008954"/>
    </source>
</evidence>
<evidence type="ECO:0000256" key="2">
    <source>
        <dbReference type="ARBA" id="ARBA00022576"/>
    </source>
</evidence>
<dbReference type="InterPro" id="IPR015422">
    <property type="entry name" value="PyrdxlP-dep_Trfase_small"/>
</dbReference>
<dbReference type="OrthoDB" id="9807885at2"/>
<gene>
    <name evidence="6" type="ORF">D8M05_00150</name>
</gene>
<dbReference type="SUPFAM" id="SSF53383">
    <property type="entry name" value="PLP-dependent transferases"/>
    <property type="match status" value="1"/>
</dbReference>